<dbReference type="InterPro" id="IPR005174">
    <property type="entry name" value="KIB1-4_b-propeller"/>
</dbReference>
<organism evidence="4 5">
    <name type="scientific">Lupinus angustifolius</name>
    <name type="common">Narrow-leaved blue lupine</name>
    <dbReference type="NCBI Taxonomy" id="3871"/>
    <lineage>
        <taxon>Eukaryota</taxon>
        <taxon>Viridiplantae</taxon>
        <taxon>Streptophyta</taxon>
        <taxon>Embryophyta</taxon>
        <taxon>Tracheophyta</taxon>
        <taxon>Spermatophyta</taxon>
        <taxon>Magnoliopsida</taxon>
        <taxon>eudicotyledons</taxon>
        <taxon>Gunneridae</taxon>
        <taxon>Pentapetalae</taxon>
        <taxon>rosids</taxon>
        <taxon>fabids</taxon>
        <taxon>Fabales</taxon>
        <taxon>Fabaceae</taxon>
        <taxon>Papilionoideae</taxon>
        <taxon>50 kb inversion clade</taxon>
        <taxon>genistoids sensu lato</taxon>
        <taxon>core genistoids</taxon>
        <taxon>Genisteae</taxon>
        <taxon>Lupinus</taxon>
    </lineage>
</organism>
<dbReference type="InterPro" id="IPR036047">
    <property type="entry name" value="F-box-like_dom_sf"/>
</dbReference>
<reference evidence="4 5" key="1">
    <citation type="journal article" date="2017" name="Plant Biotechnol. J.">
        <title>A comprehensive draft genome sequence for lupin (Lupinus angustifolius), an emerging health food: insights into plant-microbe interactions and legume evolution.</title>
        <authorList>
            <person name="Hane J.K."/>
            <person name="Ming Y."/>
            <person name="Kamphuis L.G."/>
            <person name="Nelson M.N."/>
            <person name="Garg G."/>
            <person name="Atkins C.A."/>
            <person name="Bayer P.E."/>
            <person name="Bravo A."/>
            <person name="Bringans S."/>
            <person name="Cannon S."/>
            <person name="Edwards D."/>
            <person name="Foley R."/>
            <person name="Gao L.L."/>
            <person name="Harrison M.J."/>
            <person name="Huang W."/>
            <person name="Hurgobin B."/>
            <person name="Li S."/>
            <person name="Liu C.W."/>
            <person name="McGrath A."/>
            <person name="Morahan G."/>
            <person name="Murray J."/>
            <person name="Weller J."/>
            <person name="Jian J."/>
            <person name="Singh K.B."/>
        </authorList>
    </citation>
    <scope>NUCLEOTIDE SEQUENCE [LARGE SCALE GENOMIC DNA]</scope>
    <source>
        <strain evidence="5">cv. Tanjil</strain>
        <tissue evidence="4">Whole plant</tissue>
    </source>
</reference>
<evidence type="ECO:0000256" key="1">
    <source>
        <dbReference type="SAM" id="MobiDB-lite"/>
    </source>
</evidence>
<keyword evidence="2" id="KW-0472">Membrane</keyword>
<dbReference type="SUPFAM" id="SSF81383">
    <property type="entry name" value="F-box domain"/>
    <property type="match status" value="1"/>
</dbReference>
<feature type="domain" description="F-box" evidence="3">
    <location>
        <begin position="33"/>
        <end position="82"/>
    </location>
</feature>
<gene>
    <name evidence="4" type="ORF">TanjilG_20534</name>
</gene>
<dbReference type="Gene3D" id="1.20.1280.50">
    <property type="match status" value="1"/>
</dbReference>
<feature type="compositionally biased region" description="Acidic residues" evidence="1">
    <location>
        <begin position="1"/>
        <end position="13"/>
    </location>
</feature>
<evidence type="ECO:0000313" key="5">
    <source>
        <dbReference type="Proteomes" id="UP000188354"/>
    </source>
</evidence>
<dbReference type="SMART" id="SM00256">
    <property type="entry name" value="FBOX"/>
    <property type="match status" value="1"/>
</dbReference>
<evidence type="ECO:0000256" key="2">
    <source>
        <dbReference type="SAM" id="Phobius"/>
    </source>
</evidence>
<feature type="compositionally biased region" description="Basic and acidic residues" evidence="1">
    <location>
        <begin position="14"/>
        <end position="29"/>
    </location>
</feature>
<dbReference type="OMA" id="VINENTM"/>
<keyword evidence="2" id="KW-1133">Transmembrane helix</keyword>
<dbReference type="EMBL" id="CM007371">
    <property type="protein sequence ID" value="OIW01352.1"/>
    <property type="molecule type" value="Genomic_DNA"/>
</dbReference>
<dbReference type="PANTHER" id="PTHR44259:SF114">
    <property type="entry name" value="OS06G0707300 PROTEIN"/>
    <property type="match status" value="1"/>
</dbReference>
<keyword evidence="5" id="KW-1185">Reference proteome</keyword>
<accession>A0A1J7GLE9</accession>
<dbReference type="AlphaFoldDB" id="A0A1J7GLE9"/>
<evidence type="ECO:0000313" key="4">
    <source>
        <dbReference type="EMBL" id="OIW01352.1"/>
    </source>
</evidence>
<name>A0A1J7GLE9_LUPAN</name>
<keyword evidence="2" id="KW-0812">Transmembrane</keyword>
<dbReference type="Gramene" id="OIW01352">
    <property type="protein sequence ID" value="OIW01352"/>
    <property type="gene ID" value="TanjilG_20534"/>
</dbReference>
<feature type="region of interest" description="Disordered" evidence="1">
    <location>
        <begin position="1"/>
        <end position="29"/>
    </location>
</feature>
<dbReference type="Pfam" id="PF00646">
    <property type="entry name" value="F-box"/>
    <property type="match status" value="1"/>
</dbReference>
<feature type="transmembrane region" description="Helical" evidence="2">
    <location>
        <begin position="133"/>
        <end position="152"/>
    </location>
</feature>
<dbReference type="InterPro" id="IPR001810">
    <property type="entry name" value="F-box_dom"/>
</dbReference>
<protein>
    <recommendedName>
        <fullName evidence="3">F-box domain-containing protein</fullName>
    </recommendedName>
</protein>
<dbReference type="Pfam" id="PF03478">
    <property type="entry name" value="Beta-prop_KIB1-4"/>
    <property type="match status" value="1"/>
</dbReference>
<dbReference type="InterPro" id="IPR050942">
    <property type="entry name" value="F-box_BR-signaling"/>
</dbReference>
<dbReference type="PANTHER" id="PTHR44259">
    <property type="entry name" value="OS07G0183000 PROTEIN-RELATED"/>
    <property type="match status" value="1"/>
</dbReference>
<dbReference type="Proteomes" id="UP000188354">
    <property type="component" value="Chromosome LG11"/>
</dbReference>
<evidence type="ECO:0000259" key="3">
    <source>
        <dbReference type="PROSITE" id="PS50181"/>
    </source>
</evidence>
<dbReference type="PROSITE" id="PS50181">
    <property type="entry name" value="FBOX"/>
    <property type="match status" value="1"/>
</dbReference>
<proteinExistence type="predicted"/>
<sequence>MHDMEEEEEQDEGIVERENKGKQNMLIEKDEEHSKWTHIPSDILEMIMKRLNLIDFLRTSVVCSSWNATFTQAIANKHIKPLPELPIVILQSHRISISASSVLSIKLEEVCSVINENTMLLESHHRYHGIVEGWMILSISLFVGITNIIFFFNPVTSDVVLVPLPLKFPSNSPIPSRSNLKMGRMVASSSPKCKDCVLVCLFTDYAHIAYCRVNYDKSWTMIEAKGDAWNFLDVEFFNGKLYVRTYMASTSMLVYDLQDSTDNPPNPIVLGEIPPIRPLTESMTHENQIYVKGDVIRFLTIGYAAEELLLVYLYNNYVSESGNVGYMNVIKQYASPPQVTKCEVFKLDTRSNEWVKLDHLGDRMIFLGYNKSYVMSRTLLNCNGELTTENSVYFALYLPCPEPWLNPQLGRLCMTDNTIKYFPMEDFSVELDACPSWFLPSAW</sequence>